<gene>
    <name evidence="1" type="ORF">TUM19329_15860</name>
</gene>
<organism evidence="1 2">
    <name type="scientific">Legionella antarctica</name>
    <dbReference type="NCBI Taxonomy" id="2708020"/>
    <lineage>
        <taxon>Bacteria</taxon>
        <taxon>Pseudomonadati</taxon>
        <taxon>Pseudomonadota</taxon>
        <taxon>Gammaproteobacteria</taxon>
        <taxon>Legionellales</taxon>
        <taxon>Legionellaceae</taxon>
        <taxon>Legionella</taxon>
    </lineage>
</organism>
<dbReference type="EMBL" id="AP022839">
    <property type="protein sequence ID" value="BCA95225.1"/>
    <property type="molecule type" value="Genomic_DNA"/>
</dbReference>
<dbReference type="Proteomes" id="UP000502894">
    <property type="component" value="Chromosome"/>
</dbReference>
<dbReference type="AlphaFoldDB" id="A0A6F8T3H2"/>
<keyword evidence="2" id="KW-1185">Reference proteome</keyword>
<evidence type="ECO:0000313" key="2">
    <source>
        <dbReference type="Proteomes" id="UP000502894"/>
    </source>
</evidence>
<proteinExistence type="predicted"/>
<sequence length="73" mass="8701">MDLPTLEVYRQWLSAEINKKGLRCQILLVIDSLDNLESIEQQTRKYIHNNNRVVDTVDNFQRIKFFELYINGS</sequence>
<protein>
    <submittedName>
        <fullName evidence="1">Uncharacterized protein</fullName>
    </submittedName>
</protein>
<accession>A0A6F8T3H2</accession>
<dbReference type="KEGG" id="lant:TUM19329_15860"/>
<name>A0A6F8T3H2_9GAMM</name>
<reference evidence="1" key="1">
    <citation type="journal article" date="2020" name="Microbiol. Resour. Announc.">
        <title>Complete Genome Sequence of Novel Psychrotolerant Legionella Strain TUM19329, Isolated from Antarctic Lake Sediment.</title>
        <authorList>
            <person name="Shimada S."/>
            <person name="Nakai R."/>
            <person name="Aoki K."/>
            <person name="Shimoeda N."/>
            <person name="Ohno G."/>
            <person name="Miyazaki Y."/>
            <person name="Kudoh S."/>
            <person name="Imura S."/>
            <person name="Watanabe K."/>
            <person name="Ishii Y."/>
            <person name="Tateda K."/>
        </authorList>
    </citation>
    <scope>NUCLEOTIDE SEQUENCE [LARGE SCALE GENOMIC DNA]</scope>
    <source>
        <strain evidence="1">TUM19329</strain>
    </source>
</reference>
<evidence type="ECO:0000313" key="1">
    <source>
        <dbReference type="EMBL" id="BCA95225.1"/>
    </source>
</evidence>